<dbReference type="STRING" id="1094619.G5A2V5"/>
<dbReference type="EMBL" id="JH159159">
    <property type="protein sequence ID" value="EGZ09995.1"/>
    <property type="molecule type" value="Genomic_DNA"/>
</dbReference>
<dbReference type="AlphaFoldDB" id="G5A2V5"/>
<dbReference type="GeneID" id="20639347"/>
<accession>G5A2V5</accession>
<dbReference type="InParanoid" id="G5A2V5"/>
<evidence type="ECO:0000313" key="2">
    <source>
        <dbReference type="EMBL" id="EGZ09995.1"/>
    </source>
</evidence>
<dbReference type="PANTHER" id="PTHR47163:SF2">
    <property type="entry name" value="SI:DKEY-17M8.2"/>
    <property type="match status" value="1"/>
</dbReference>
<evidence type="ECO:0000256" key="1">
    <source>
        <dbReference type="SAM" id="MobiDB-lite"/>
    </source>
</evidence>
<reference evidence="2 3" key="1">
    <citation type="journal article" date="2006" name="Science">
        <title>Phytophthora genome sequences uncover evolutionary origins and mechanisms of pathogenesis.</title>
        <authorList>
            <person name="Tyler B.M."/>
            <person name="Tripathy S."/>
            <person name="Zhang X."/>
            <person name="Dehal P."/>
            <person name="Jiang R.H."/>
            <person name="Aerts A."/>
            <person name="Arredondo F.D."/>
            <person name="Baxter L."/>
            <person name="Bensasson D."/>
            <person name="Beynon J.L."/>
            <person name="Chapman J."/>
            <person name="Damasceno C.M."/>
            <person name="Dorrance A.E."/>
            <person name="Dou D."/>
            <person name="Dickerman A.W."/>
            <person name="Dubchak I.L."/>
            <person name="Garbelotto M."/>
            <person name="Gijzen M."/>
            <person name="Gordon S.G."/>
            <person name="Govers F."/>
            <person name="Grunwald N.J."/>
            <person name="Huang W."/>
            <person name="Ivors K.L."/>
            <person name="Jones R.W."/>
            <person name="Kamoun S."/>
            <person name="Krampis K."/>
            <person name="Lamour K.H."/>
            <person name="Lee M.K."/>
            <person name="McDonald W.H."/>
            <person name="Medina M."/>
            <person name="Meijer H.J."/>
            <person name="Nordberg E.K."/>
            <person name="Maclean D.J."/>
            <person name="Ospina-Giraldo M.D."/>
            <person name="Morris P.F."/>
            <person name="Phuntumart V."/>
            <person name="Putnam N.H."/>
            <person name="Rash S."/>
            <person name="Rose J.K."/>
            <person name="Sakihama Y."/>
            <person name="Salamov A.A."/>
            <person name="Savidor A."/>
            <person name="Scheuring C.F."/>
            <person name="Smith B.M."/>
            <person name="Sobral B.W."/>
            <person name="Terry A."/>
            <person name="Torto-Alalibo T.A."/>
            <person name="Win J."/>
            <person name="Xu Z."/>
            <person name="Zhang H."/>
            <person name="Grigoriev I.V."/>
            <person name="Rokhsar D.S."/>
            <person name="Boore J.L."/>
        </authorList>
    </citation>
    <scope>NUCLEOTIDE SEQUENCE [LARGE SCALE GENOMIC DNA]</scope>
    <source>
        <strain evidence="2 3">P6497</strain>
    </source>
</reference>
<dbReference type="OMA" id="LRREMKC"/>
<sequence>MPSSRAPSSKAKPLAAPCPQLPRPVDVHAARGLQRTTFDGVMVITSNAPDTLAWCMSVHLVPSSLLCPKCTHAMRLDVTHERWRCSRAACRTERSVRTGSFFAKNKLPLRKLVRLLLHWCARTAVTSAAHMVGVNEQAAMQWYTYCRDICSKETLSIPMELFGGVDRTTNRWFGIVTYEDRTKPTLSALIKKHIKAGTTIISDQFASYVSVIGKHTLANNRLLRDKNYKHLWVNHSETYVDPAMRGMKKTLLPMYLNEYLWRSSFTPPQATPTDLLRSLVTGIVKYYY</sequence>
<dbReference type="Proteomes" id="UP000002640">
    <property type="component" value="Unassembled WGS sequence"/>
</dbReference>
<evidence type="ECO:0008006" key="4">
    <source>
        <dbReference type="Google" id="ProtNLM"/>
    </source>
</evidence>
<name>G5A2V5_PHYSP</name>
<dbReference type="InterPro" id="IPR053164">
    <property type="entry name" value="IS1016-like_transposase"/>
</dbReference>
<dbReference type="RefSeq" id="XP_009534856.1">
    <property type="nucleotide sequence ID" value="XM_009536561.1"/>
</dbReference>
<feature type="compositionally biased region" description="Low complexity" evidence="1">
    <location>
        <begin position="1"/>
        <end position="17"/>
    </location>
</feature>
<proteinExistence type="predicted"/>
<gene>
    <name evidence="2" type="ORF">PHYSODRAFT_262161</name>
</gene>
<dbReference type="PANTHER" id="PTHR47163">
    <property type="entry name" value="DDE_TNP_IS1595 DOMAIN-CONTAINING PROTEIN"/>
    <property type="match status" value="1"/>
</dbReference>
<dbReference type="KEGG" id="psoj:PHYSODRAFT_262161"/>
<keyword evidence="3" id="KW-1185">Reference proteome</keyword>
<organism evidence="2 3">
    <name type="scientific">Phytophthora sojae (strain P6497)</name>
    <name type="common">Soybean stem and root rot agent</name>
    <name type="synonym">Phytophthora megasperma f. sp. glycines</name>
    <dbReference type="NCBI Taxonomy" id="1094619"/>
    <lineage>
        <taxon>Eukaryota</taxon>
        <taxon>Sar</taxon>
        <taxon>Stramenopiles</taxon>
        <taxon>Oomycota</taxon>
        <taxon>Peronosporomycetes</taxon>
        <taxon>Peronosporales</taxon>
        <taxon>Peronosporaceae</taxon>
        <taxon>Phytophthora</taxon>
    </lineage>
</organism>
<feature type="region of interest" description="Disordered" evidence="1">
    <location>
        <begin position="1"/>
        <end position="23"/>
    </location>
</feature>
<evidence type="ECO:0000313" key="3">
    <source>
        <dbReference type="Proteomes" id="UP000002640"/>
    </source>
</evidence>
<protein>
    <recommendedName>
        <fullName evidence="4">ISXO2-like transposase domain-containing protein</fullName>
    </recommendedName>
</protein>